<organism evidence="2">
    <name type="scientific">Siphoviridae sp. ctq1q8</name>
    <dbReference type="NCBI Taxonomy" id="2826467"/>
    <lineage>
        <taxon>Viruses</taxon>
        <taxon>Duplodnaviria</taxon>
        <taxon>Heunggongvirae</taxon>
        <taxon>Uroviricota</taxon>
        <taxon>Caudoviricetes</taxon>
    </lineage>
</organism>
<dbReference type="NCBIfam" id="NF047353">
    <property type="entry name" value="tube_lmo2291"/>
    <property type="match status" value="1"/>
</dbReference>
<name>A0A8S5MFW0_9CAUD</name>
<reference evidence="2" key="1">
    <citation type="journal article" date="2021" name="Proc. Natl. Acad. Sci. U.S.A.">
        <title>A Catalog of Tens of Thousands of Viruses from Human Metagenomes Reveals Hidden Associations with Chronic Diseases.</title>
        <authorList>
            <person name="Tisza M.J."/>
            <person name="Buck C.B."/>
        </authorList>
    </citation>
    <scope>NUCLEOTIDE SEQUENCE</scope>
    <source>
        <strain evidence="2">Ctq1q8</strain>
    </source>
</reference>
<protein>
    <submittedName>
        <fullName evidence="2">Major tail protein</fullName>
    </submittedName>
</protein>
<proteinExistence type="predicted"/>
<accession>A0A8S5MFW0</accession>
<sequence length="159" mass="17234">MADKVSLGVFPVYDIVFRIGTKGVNSAEEDMAPVADMESFELSVEGNVEEWTPMTTAGWARALMTGKKASISLKGKRSVGDKGNDYVYNTTWKDGLDCSTKADISFPDGSKLKYNCVLDVKTLGGDSTNVAPLEFDMNVDGKPEYTPAPTTSTEQREGE</sequence>
<dbReference type="EMBL" id="BK014895">
    <property type="protein sequence ID" value="DAD81080.1"/>
    <property type="molecule type" value="Genomic_DNA"/>
</dbReference>
<evidence type="ECO:0000256" key="1">
    <source>
        <dbReference type="SAM" id="MobiDB-lite"/>
    </source>
</evidence>
<feature type="region of interest" description="Disordered" evidence="1">
    <location>
        <begin position="137"/>
        <end position="159"/>
    </location>
</feature>
<evidence type="ECO:0000313" key="2">
    <source>
        <dbReference type="EMBL" id="DAD81080.1"/>
    </source>
</evidence>